<dbReference type="RefSeq" id="WP_109721194.1">
    <property type="nucleotide sequence ID" value="NZ_QEQK01000014.1"/>
</dbReference>
<dbReference type="Proteomes" id="UP000251800">
    <property type="component" value="Unassembled WGS sequence"/>
</dbReference>
<name>A0A383XQY9_9GAMM</name>
<sequence>MTSKDAFAGSKAEALLEAHVAWLVARWDSEGLEDEVGRRLDAALAVADQLKLEDVVTLRSIQQTAIGYASDMTLGGAIPALVGDIATALYEHPVHEKTRLEQLMPDKQFEELLDKVLELRELREAVVHESVSNPIFANLITELLYSGVRDYVATSTKLAGRLPGAKSAMKFGKAFVDRARPELGNSLEDGIKTYVNKNTQTSLNASERYLLDAFESDEFRQVVLDLWDENKHLSVASVRDFAGQLDIEELFVIGYEYWQHLRQTPLYQQLIESGIEVFYDTYRKTPLTEILEDIGVTRDMMVRDAMRFLPKIVRALRKKGLLESAIRQQLEDFYRSDAAAAVLNDR</sequence>
<gene>
    <name evidence="1" type="ORF">DEH80_14300</name>
</gene>
<protein>
    <submittedName>
        <fullName evidence="1">Uncharacterized protein</fullName>
    </submittedName>
</protein>
<dbReference type="AlphaFoldDB" id="A0A383XQY9"/>
<accession>A0A383XQY9</accession>
<dbReference type="OrthoDB" id="7055830at2"/>
<evidence type="ECO:0000313" key="1">
    <source>
        <dbReference type="EMBL" id="PWN55043.1"/>
    </source>
</evidence>
<keyword evidence="2" id="KW-1185">Reference proteome</keyword>
<organism evidence="1 2">
    <name type="scientific">Abyssibacter profundi</name>
    <dbReference type="NCBI Taxonomy" id="2182787"/>
    <lineage>
        <taxon>Bacteria</taxon>
        <taxon>Pseudomonadati</taxon>
        <taxon>Pseudomonadota</taxon>
        <taxon>Gammaproteobacteria</taxon>
        <taxon>Chromatiales</taxon>
        <taxon>Oceanococcaceae</taxon>
        <taxon>Abyssibacter</taxon>
    </lineage>
</organism>
<proteinExistence type="predicted"/>
<evidence type="ECO:0000313" key="2">
    <source>
        <dbReference type="Proteomes" id="UP000251800"/>
    </source>
</evidence>
<reference evidence="1 2" key="1">
    <citation type="submission" date="2018-05" db="EMBL/GenBank/DDBJ databases">
        <title>Abyssibacter profundi OUC007T gen. nov., sp. nov, a marine bacterium isolated from seawater of the Mariana Trench.</title>
        <authorList>
            <person name="Zhou S."/>
        </authorList>
    </citation>
    <scope>NUCLEOTIDE SEQUENCE [LARGE SCALE GENOMIC DNA]</scope>
    <source>
        <strain evidence="1 2">OUC007</strain>
    </source>
</reference>
<comment type="caution">
    <text evidence="1">The sequence shown here is derived from an EMBL/GenBank/DDBJ whole genome shotgun (WGS) entry which is preliminary data.</text>
</comment>
<dbReference type="EMBL" id="QEQK01000014">
    <property type="protein sequence ID" value="PWN55043.1"/>
    <property type="molecule type" value="Genomic_DNA"/>
</dbReference>